<dbReference type="Proteomes" id="UP001187192">
    <property type="component" value="Unassembled WGS sequence"/>
</dbReference>
<dbReference type="InterPro" id="IPR055411">
    <property type="entry name" value="LRR_FXL15/At3g58940/PEG3-like"/>
</dbReference>
<dbReference type="Gene3D" id="1.20.1280.50">
    <property type="match status" value="1"/>
</dbReference>
<gene>
    <name evidence="2" type="ORF">TIFTF001_001886</name>
</gene>
<dbReference type="SUPFAM" id="SSF81383">
    <property type="entry name" value="F-box domain"/>
    <property type="match status" value="1"/>
</dbReference>
<keyword evidence="3" id="KW-1185">Reference proteome</keyword>
<comment type="caution">
    <text evidence="2">The sequence shown here is derived from an EMBL/GenBank/DDBJ whole genome shotgun (WGS) entry which is preliminary data.</text>
</comment>
<dbReference type="InterPro" id="IPR053772">
    <property type="entry name" value="At1g61320/At1g61330-like"/>
</dbReference>
<dbReference type="EMBL" id="BTGU01000002">
    <property type="protein sequence ID" value="GMN28001.1"/>
    <property type="molecule type" value="Genomic_DNA"/>
</dbReference>
<name>A0AA88CS32_FICCA</name>
<dbReference type="AlphaFoldDB" id="A0AA88CS32"/>
<dbReference type="InterPro" id="IPR001810">
    <property type="entry name" value="F-box_dom"/>
</dbReference>
<protein>
    <recommendedName>
        <fullName evidence="1">F-box domain-containing protein</fullName>
    </recommendedName>
</protein>
<dbReference type="PROSITE" id="PS50181">
    <property type="entry name" value="FBOX"/>
    <property type="match status" value="1"/>
</dbReference>
<evidence type="ECO:0000313" key="3">
    <source>
        <dbReference type="Proteomes" id="UP001187192"/>
    </source>
</evidence>
<dbReference type="Pfam" id="PF00646">
    <property type="entry name" value="F-box"/>
    <property type="match status" value="1"/>
</dbReference>
<evidence type="ECO:0000313" key="2">
    <source>
        <dbReference type="EMBL" id="GMN28001.1"/>
    </source>
</evidence>
<dbReference type="InterPro" id="IPR036047">
    <property type="entry name" value="F-box-like_dom_sf"/>
</dbReference>
<organism evidence="2 3">
    <name type="scientific">Ficus carica</name>
    <name type="common">Common fig</name>
    <dbReference type="NCBI Taxonomy" id="3494"/>
    <lineage>
        <taxon>Eukaryota</taxon>
        <taxon>Viridiplantae</taxon>
        <taxon>Streptophyta</taxon>
        <taxon>Embryophyta</taxon>
        <taxon>Tracheophyta</taxon>
        <taxon>Spermatophyta</taxon>
        <taxon>Magnoliopsida</taxon>
        <taxon>eudicotyledons</taxon>
        <taxon>Gunneridae</taxon>
        <taxon>Pentapetalae</taxon>
        <taxon>rosids</taxon>
        <taxon>fabids</taxon>
        <taxon>Rosales</taxon>
        <taxon>Moraceae</taxon>
        <taxon>Ficeae</taxon>
        <taxon>Ficus</taxon>
    </lineage>
</organism>
<dbReference type="CDD" id="cd22160">
    <property type="entry name" value="F-box_AtFBL13-like"/>
    <property type="match status" value="1"/>
</dbReference>
<evidence type="ECO:0000259" key="1">
    <source>
        <dbReference type="PROSITE" id="PS50181"/>
    </source>
</evidence>
<dbReference type="InterPro" id="IPR053781">
    <property type="entry name" value="F-box_AtFBL13-like"/>
</dbReference>
<dbReference type="SMART" id="SM00256">
    <property type="entry name" value="FBOX"/>
    <property type="match status" value="1"/>
</dbReference>
<proteinExistence type="predicted"/>
<accession>A0AA88CS32</accession>
<dbReference type="Gene3D" id="3.80.10.10">
    <property type="entry name" value="Ribonuclease Inhibitor"/>
    <property type="match status" value="1"/>
</dbReference>
<dbReference type="PANTHER" id="PTHR34145">
    <property type="entry name" value="OS02G0105600 PROTEIN"/>
    <property type="match status" value="1"/>
</dbReference>
<dbReference type="Pfam" id="PF24758">
    <property type="entry name" value="LRR_At5g56370"/>
    <property type="match status" value="1"/>
</dbReference>
<feature type="domain" description="F-box" evidence="1">
    <location>
        <begin position="26"/>
        <end position="62"/>
    </location>
</feature>
<dbReference type="InterPro" id="IPR032675">
    <property type="entry name" value="LRR_dom_sf"/>
</dbReference>
<sequence length="459" mass="52056">MAKKTMKLNNGTKKEQEDHELKTMAVDRFSELPDTLIHLILSFLPTIDAVRMSLLSKRWRNIWYSLPVLDFDESTIAGGFNAKMFSKLVGKCLKLRKAGMLAANGEIAIAKFRLVTGSMYRWSRIHSWLGLVSESKIKELDLYIACRPRKSFFVPPNIIRIRSLTRLRLANVVVMNLDSNLPALISLSLENVKSSDQVLCDLVLRCCSLERLLVNSCRGLSKLKVSSSSLKFLEIASTECEVCQVEASNLESFVCSGRQTRLDGLSLSLCGALRNLSFTGSSFYAQWLEHQLLGLPFLDRLTLRDCNKVVWLRINIRHLKYLIFEGNGIDGIAEVLIIDSPNLVYFSYEGYLMSNSFINPGNNLLEAKIKCHYPGAYDKDWYENLIDFLRNLNCVNTMLLDVLSEEALIVPRKLRKRAGSPLPALKHLYIRTRMPYSGNCDLRNAIAWLSPSLETLSIE</sequence>
<reference evidence="2" key="1">
    <citation type="submission" date="2023-07" db="EMBL/GenBank/DDBJ databases">
        <title>draft genome sequence of fig (Ficus carica).</title>
        <authorList>
            <person name="Takahashi T."/>
            <person name="Nishimura K."/>
        </authorList>
    </citation>
    <scope>NUCLEOTIDE SEQUENCE</scope>
</reference>
<dbReference type="SUPFAM" id="SSF52047">
    <property type="entry name" value="RNI-like"/>
    <property type="match status" value="1"/>
</dbReference>